<dbReference type="AlphaFoldDB" id="A0A8T0EI19"/>
<reference evidence="1" key="2">
    <citation type="submission" date="2020-06" db="EMBL/GenBank/DDBJ databases">
        <authorList>
            <person name="Sheffer M."/>
        </authorList>
    </citation>
    <scope>NUCLEOTIDE SEQUENCE</scope>
</reference>
<comment type="caution">
    <text evidence="1">The sequence shown here is derived from an EMBL/GenBank/DDBJ whole genome shotgun (WGS) entry which is preliminary data.</text>
</comment>
<name>A0A8T0EI19_ARGBR</name>
<dbReference type="EMBL" id="JABXBU010002227">
    <property type="protein sequence ID" value="KAF8773532.1"/>
    <property type="molecule type" value="Genomic_DNA"/>
</dbReference>
<protein>
    <submittedName>
        <fullName evidence="1">Uncharacterized protein</fullName>
    </submittedName>
</protein>
<organism evidence="1 2">
    <name type="scientific">Argiope bruennichi</name>
    <name type="common">Wasp spider</name>
    <name type="synonym">Aranea bruennichi</name>
    <dbReference type="NCBI Taxonomy" id="94029"/>
    <lineage>
        <taxon>Eukaryota</taxon>
        <taxon>Metazoa</taxon>
        <taxon>Ecdysozoa</taxon>
        <taxon>Arthropoda</taxon>
        <taxon>Chelicerata</taxon>
        <taxon>Arachnida</taxon>
        <taxon>Araneae</taxon>
        <taxon>Araneomorphae</taxon>
        <taxon>Entelegynae</taxon>
        <taxon>Araneoidea</taxon>
        <taxon>Araneidae</taxon>
        <taxon>Argiope</taxon>
    </lineage>
</organism>
<proteinExistence type="predicted"/>
<gene>
    <name evidence="1" type="ORF">HNY73_016187</name>
</gene>
<evidence type="ECO:0000313" key="2">
    <source>
        <dbReference type="Proteomes" id="UP000807504"/>
    </source>
</evidence>
<dbReference type="Proteomes" id="UP000807504">
    <property type="component" value="Unassembled WGS sequence"/>
</dbReference>
<keyword evidence="2" id="KW-1185">Reference proteome</keyword>
<evidence type="ECO:0000313" key="1">
    <source>
        <dbReference type="EMBL" id="KAF8773532.1"/>
    </source>
</evidence>
<reference evidence="1" key="1">
    <citation type="journal article" date="2020" name="bioRxiv">
        <title>Chromosome-level reference genome of the European wasp spider Argiope bruennichi: a resource for studies on range expansion and evolutionary adaptation.</title>
        <authorList>
            <person name="Sheffer M.M."/>
            <person name="Hoppe A."/>
            <person name="Krehenwinkel H."/>
            <person name="Uhl G."/>
            <person name="Kuss A.W."/>
            <person name="Jensen L."/>
            <person name="Jensen C."/>
            <person name="Gillespie R.G."/>
            <person name="Hoff K.J."/>
            <person name="Prost S."/>
        </authorList>
    </citation>
    <scope>NUCLEOTIDE SEQUENCE</scope>
</reference>
<sequence>MPVKVSLRVPFFGWLSPTGLSFKWISTIFRNISGIFELGKQQICPTHSFEHWASEGDGTTVETPGTQIIPGGKEQTPPRFMHSPCLTHLGQYLLPKSFHVNSTGQEVLFSKYWRTRAS</sequence>
<accession>A0A8T0EI19</accession>